<accession>A0A5C1A8J0</accession>
<dbReference type="GO" id="GO:0006313">
    <property type="term" value="P:DNA transposition"/>
    <property type="evidence" value="ECO:0007669"/>
    <property type="project" value="InterPro"/>
</dbReference>
<name>A0A5C1A8J0_9BACT</name>
<reference evidence="2" key="1">
    <citation type="submission" date="2019-08" db="EMBL/GenBank/DDBJ databases">
        <title>Limnoglobus roseus gen. nov., sp. nov., a novel freshwater planctomycete with a giant genome from the family Gemmataceae.</title>
        <authorList>
            <person name="Kulichevskaya I.S."/>
            <person name="Naumoff D.G."/>
            <person name="Miroshnikov K."/>
            <person name="Ivanova A."/>
            <person name="Philippov D.A."/>
            <person name="Hakobyan A."/>
            <person name="Rijpstra I.C."/>
            <person name="Sinninghe Damste J.S."/>
            <person name="Liesack W."/>
            <person name="Dedysh S.N."/>
        </authorList>
    </citation>
    <scope>NUCLEOTIDE SEQUENCE [LARGE SCALE GENOMIC DNA]</scope>
    <source>
        <strain evidence="2">PX52</strain>
    </source>
</reference>
<dbReference type="Gene3D" id="3.30.70.1290">
    <property type="entry name" value="Transposase IS200-like"/>
    <property type="match status" value="1"/>
</dbReference>
<dbReference type="KEGG" id="lrs:PX52LOC_02584"/>
<dbReference type="Proteomes" id="UP000324974">
    <property type="component" value="Chromosome"/>
</dbReference>
<dbReference type="InterPro" id="IPR036515">
    <property type="entry name" value="Transposase_17_sf"/>
</dbReference>
<dbReference type="AlphaFoldDB" id="A0A5C1A8J0"/>
<dbReference type="EMBL" id="CP042425">
    <property type="protein sequence ID" value="QEL15649.1"/>
    <property type="molecule type" value="Genomic_DNA"/>
</dbReference>
<gene>
    <name evidence="1" type="ORF">PX52LOC_02584</name>
</gene>
<keyword evidence="2" id="KW-1185">Reference proteome</keyword>
<dbReference type="GO" id="GO:0003677">
    <property type="term" value="F:DNA binding"/>
    <property type="evidence" value="ECO:0007669"/>
    <property type="project" value="InterPro"/>
</dbReference>
<dbReference type="OrthoDB" id="274221at2"/>
<dbReference type="SUPFAM" id="SSF143422">
    <property type="entry name" value="Transposase IS200-like"/>
    <property type="match status" value="1"/>
</dbReference>
<evidence type="ECO:0000313" key="2">
    <source>
        <dbReference type="Proteomes" id="UP000324974"/>
    </source>
</evidence>
<evidence type="ECO:0000313" key="1">
    <source>
        <dbReference type="EMBL" id="QEL15649.1"/>
    </source>
</evidence>
<dbReference type="RefSeq" id="WP_149110444.1">
    <property type="nucleotide sequence ID" value="NZ_CP042425.1"/>
</dbReference>
<dbReference type="GO" id="GO:0004803">
    <property type="term" value="F:transposase activity"/>
    <property type="evidence" value="ECO:0007669"/>
    <property type="project" value="InterPro"/>
</dbReference>
<organism evidence="1 2">
    <name type="scientific">Limnoglobus roseus</name>
    <dbReference type="NCBI Taxonomy" id="2598579"/>
    <lineage>
        <taxon>Bacteria</taxon>
        <taxon>Pseudomonadati</taxon>
        <taxon>Planctomycetota</taxon>
        <taxon>Planctomycetia</taxon>
        <taxon>Gemmatales</taxon>
        <taxon>Gemmataceae</taxon>
        <taxon>Limnoglobus</taxon>
    </lineage>
</organism>
<protein>
    <recommendedName>
        <fullName evidence="3">Transposase IS200-like domain-containing protein</fullName>
    </recommendedName>
</protein>
<sequence>MDRYWLLTWTCYVTWLSGNGHGFVGNLREADGSHVNHNIPGTPCDTDFPLLEAWVRQHMTGDPVSLGKPEADAMIAQLQETARVRKWSLEAASVMFNHTHVVVGVPGDPEPGHVLETFKSWATRAIKTLRTLPPNGTFWTAKGSKRKLEDERVVKTAVVYVAKKQPHPLATWWATPWQELLEDWDLASRAP</sequence>
<proteinExistence type="predicted"/>
<evidence type="ECO:0008006" key="3">
    <source>
        <dbReference type="Google" id="ProtNLM"/>
    </source>
</evidence>